<dbReference type="Pfam" id="PF21274">
    <property type="entry name" value="Rng_hyd_C"/>
    <property type="match status" value="1"/>
</dbReference>
<dbReference type="PANTHER" id="PTHR43004:SF19">
    <property type="entry name" value="BINDING MONOOXYGENASE, PUTATIVE (JCVI)-RELATED"/>
    <property type="match status" value="1"/>
</dbReference>
<dbReference type="KEGG" id="pbro:HOP40_12820"/>
<accession>A0A6M6JJI2</accession>
<dbReference type="PANTHER" id="PTHR43004">
    <property type="entry name" value="TRK SYSTEM POTASSIUM UPTAKE PROTEIN"/>
    <property type="match status" value="1"/>
</dbReference>
<dbReference type="EMBL" id="CP053564">
    <property type="protein sequence ID" value="QJY46589.1"/>
    <property type="molecule type" value="Genomic_DNA"/>
</dbReference>
<evidence type="ECO:0000259" key="4">
    <source>
        <dbReference type="Pfam" id="PF01494"/>
    </source>
</evidence>
<name>A0A6M6JJI2_9PSEU</name>
<dbReference type="Gene3D" id="3.50.50.60">
    <property type="entry name" value="FAD/NAD(P)-binding domain"/>
    <property type="match status" value="1"/>
</dbReference>
<dbReference type="InterPro" id="IPR036188">
    <property type="entry name" value="FAD/NAD-bd_sf"/>
</dbReference>
<gene>
    <name evidence="5" type="ORF">HOP40_12820</name>
</gene>
<dbReference type="Proteomes" id="UP000505377">
    <property type="component" value="Chromosome"/>
</dbReference>
<proteinExistence type="predicted"/>
<evidence type="ECO:0000256" key="3">
    <source>
        <dbReference type="ARBA" id="ARBA00022827"/>
    </source>
</evidence>
<reference evidence="5 6" key="1">
    <citation type="submission" date="2020-05" db="EMBL/GenBank/DDBJ databases">
        <authorList>
            <person name="Mo P."/>
        </authorList>
    </citation>
    <scope>NUCLEOTIDE SEQUENCE [LARGE SCALE GENOMIC DNA]</scope>
    <source>
        <strain evidence="5 6">Gen01</strain>
    </source>
</reference>
<dbReference type="Gene3D" id="3.30.9.10">
    <property type="entry name" value="D-Amino Acid Oxidase, subunit A, domain 2"/>
    <property type="match status" value="1"/>
</dbReference>
<dbReference type="SUPFAM" id="SSF51905">
    <property type="entry name" value="FAD/NAD(P)-binding domain"/>
    <property type="match status" value="1"/>
</dbReference>
<evidence type="ECO:0000313" key="5">
    <source>
        <dbReference type="EMBL" id="QJY46589.1"/>
    </source>
</evidence>
<protein>
    <submittedName>
        <fullName evidence="5">FAD-dependent oxidoreductase</fullName>
    </submittedName>
</protein>
<evidence type="ECO:0000256" key="2">
    <source>
        <dbReference type="ARBA" id="ARBA00022630"/>
    </source>
</evidence>
<keyword evidence="2" id="KW-0285">Flavoprotein</keyword>
<dbReference type="Gene3D" id="3.40.30.120">
    <property type="match status" value="1"/>
</dbReference>
<feature type="domain" description="FAD-binding" evidence="4">
    <location>
        <begin position="5"/>
        <end position="350"/>
    </location>
</feature>
<dbReference type="InterPro" id="IPR002938">
    <property type="entry name" value="FAD-bd"/>
</dbReference>
<dbReference type="GO" id="GO:0071949">
    <property type="term" value="F:FAD binding"/>
    <property type="evidence" value="ECO:0007669"/>
    <property type="project" value="InterPro"/>
</dbReference>
<evidence type="ECO:0000313" key="6">
    <source>
        <dbReference type="Proteomes" id="UP000505377"/>
    </source>
</evidence>
<evidence type="ECO:0000256" key="1">
    <source>
        <dbReference type="ARBA" id="ARBA00001974"/>
    </source>
</evidence>
<dbReference type="PRINTS" id="PR00420">
    <property type="entry name" value="RNGMNOXGNASE"/>
</dbReference>
<dbReference type="RefSeq" id="WP_172158063.1">
    <property type="nucleotide sequence ID" value="NZ_CP053564.1"/>
</dbReference>
<dbReference type="InterPro" id="IPR050641">
    <property type="entry name" value="RIFMO-like"/>
</dbReference>
<dbReference type="GO" id="GO:0016709">
    <property type="term" value="F:oxidoreductase activity, acting on paired donors, with incorporation or reduction of molecular oxygen, NAD(P)H as one donor, and incorporation of one atom of oxygen"/>
    <property type="evidence" value="ECO:0007669"/>
    <property type="project" value="UniProtKB-ARBA"/>
</dbReference>
<organism evidence="5 6">
    <name type="scientific">Pseudonocardia broussonetiae</name>
    <dbReference type="NCBI Taxonomy" id="2736640"/>
    <lineage>
        <taxon>Bacteria</taxon>
        <taxon>Bacillati</taxon>
        <taxon>Actinomycetota</taxon>
        <taxon>Actinomycetes</taxon>
        <taxon>Pseudonocardiales</taxon>
        <taxon>Pseudonocardiaceae</taxon>
        <taxon>Pseudonocardia</taxon>
    </lineage>
</organism>
<keyword evidence="3" id="KW-0274">FAD</keyword>
<keyword evidence="6" id="KW-1185">Reference proteome</keyword>
<comment type="cofactor">
    <cofactor evidence="1">
        <name>FAD</name>
        <dbReference type="ChEBI" id="CHEBI:57692"/>
    </cofactor>
</comment>
<dbReference type="Pfam" id="PF01494">
    <property type="entry name" value="FAD_binding_3"/>
    <property type="match status" value="1"/>
</dbReference>
<dbReference type="AlphaFoldDB" id="A0A6M6JJI2"/>
<sequence>MEHHYDLLVVGAGPAGLATAITATRAGARVLLVERRAAPSSVPRATHLSVRTMEILRGWGLAGAVRAAGVPVRPDVRICRTLPDPDHHIESSGYPPLRRLLRLTPELPGCCPQDHLEPLLAAHLRALGGTIVTGEAAVLQSVGPAGVRARVGPRTVRARFVVGADGSRSGVRERLGIAMEPLGELGSWVSVLLRADLDRVVGEHRFPIHVVRETAGAGLVLPAGGGRWIFAQEWSAERGEHPDQWTPERIRERVRLAADAPDLDLEVLGVYPFTMAAALATAFRAGPGFLVGDAAHPMTPVNGMGLNAAIADGFALGWRLALVADGTAGEALLDGYEAERRPVDALLARRSLRTAELPADRAAEDVAGRIPHAPVRSRGVRSSTLDLVGDGFVLLTRPGHDWAAAAAAVSRTSPALRAVPVDDPTGALELPDGGALLVRPDGVPAWRGTEPAALPGAVAAALGHADEEVLPCAS</sequence>